<dbReference type="Proteomes" id="UP001320460">
    <property type="component" value="Chromosome"/>
</dbReference>
<evidence type="ECO:0000313" key="2">
    <source>
        <dbReference type="EMBL" id="BDD53680.1"/>
    </source>
</evidence>
<dbReference type="InterPro" id="IPR026045">
    <property type="entry name" value="Ferric-bd"/>
</dbReference>
<name>A0ABM7W297_9ENTR</name>
<dbReference type="PANTHER" id="PTHR30006:SF2">
    <property type="entry name" value="ABC TRANSPORTER SUBSTRATE-BINDING PROTEIN"/>
    <property type="match status" value="1"/>
</dbReference>
<dbReference type="SUPFAM" id="SSF53850">
    <property type="entry name" value="Periplasmic binding protein-like II"/>
    <property type="match status" value="1"/>
</dbReference>
<reference evidence="2 3" key="1">
    <citation type="submission" date="2021-12" db="EMBL/GenBank/DDBJ databases">
        <title>Complete genome sequence of Phytobacter diazotrophicus TA9734.</title>
        <authorList>
            <person name="Kubota H."/>
            <person name="Nakayama Y."/>
            <person name="Ariyoshi T."/>
        </authorList>
    </citation>
    <scope>NUCLEOTIDE SEQUENCE [LARGE SCALE GENOMIC DNA]</scope>
    <source>
        <strain evidence="2 3">TA9734</strain>
    </source>
</reference>
<dbReference type="CDD" id="cd13547">
    <property type="entry name" value="PBP2_Fbp_like_2"/>
    <property type="match status" value="1"/>
</dbReference>
<proteinExistence type="predicted"/>
<evidence type="ECO:0000313" key="3">
    <source>
        <dbReference type="Proteomes" id="UP001320460"/>
    </source>
</evidence>
<sequence>MLAREYEIITTKKTGHISVRFPCFNRHNENQGDETMSKKIALAAALLAFMSGTAFAKSTLTLYTSQPTEDAQMTVSAFEQAHPDVEVKWIRDGTAKLIARLQAEISAGGASPDVLLIADSVSMESLKQQNLLAAYKSPQASRYDAQLYDKDGYYYGTKLITTGIAYHSKAPVKPESWQDLLKPELKNMTTLPSPLYSGAAQIHMATLMNDPQLGWQYYEKLKENGAMPQSGNGGVMSAITSGSKAYGVLVDYMAIREKAKGAPIEFVFPKEGVSIVTEPVAMMKGAKNPEDAKAFIDFVLSADGQKLVLKQGYLTADASLPVPQGFPARDTIKLMPYDPAKALADTEANKKRFADLFGNR</sequence>
<evidence type="ECO:0000256" key="1">
    <source>
        <dbReference type="ARBA" id="ARBA00022729"/>
    </source>
</evidence>
<dbReference type="Gene3D" id="3.40.190.10">
    <property type="entry name" value="Periplasmic binding protein-like II"/>
    <property type="match status" value="2"/>
</dbReference>
<keyword evidence="3" id="KW-1185">Reference proteome</keyword>
<gene>
    <name evidence="2" type="ORF">PDTA9734_51670</name>
</gene>
<dbReference type="PANTHER" id="PTHR30006">
    <property type="entry name" value="THIAMINE-BINDING PERIPLASMIC PROTEIN-RELATED"/>
    <property type="match status" value="1"/>
</dbReference>
<dbReference type="Pfam" id="PF13343">
    <property type="entry name" value="SBP_bac_6"/>
    <property type="match status" value="1"/>
</dbReference>
<protein>
    <submittedName>
        <fullName evidence="2">ABC transporter substrate-binding protein</fullName>
    </submittedName>
</protein>
<keyword evidence="1" id="KW-0732">Signal</keyword>
<dbReference type="EMBL" id="AP025334">
    <property type="protein sequence ID" value="BDD53680.1"/>
    <property type="molecule type" value="Genomic_DNA"/>
</dbReference>
<accession>A0ABM7W297</accession>
<dbReference type="PIRSF" id="PIRSF002825">
    <property type="entry name" value="CfbpA"/>
    <property type="match status" value="1"/>
</dbReference>
<organism evidence="2 3">
    <name type="scientific">Phytobacter diazotrophicus</name>
    <dbReference type="NCBI Taxonomy" id="395631"/>
    <lineage>
        <taxon>Bacteria</taxon>
        <taxon>Pseudomonadati</taxon>
        <taxon>Pseudomonadota</taxon>
        <taxon>Gammaproteobacteria</taxon>
        <taxon>Enterobacterales</taxon>
        <taxon>Enterobacteriaceae</taxon>
        <taxon>Phytobacter</taxon>
    </lineage>
</organism>